<evidence type="ECO:0000256" key="1">
    <source>
        <dbReference type="ARBA" id="ARBA00001957"/>
    </source>
</evidence>
<dbReference type="GO" id="GO:0043041">
    <property type="term" value="P:amino acid activation for nonribosomal peptide biosynthetic process"/>
    <property type="evidence" value="ECO:0007669"/>
    <property type="project" value="TreeGrafter"/>
</dbReference>
<reference evidence="5" key="2">
    <citation type="submission" date="2020-09" db="EMBL/GenBank/DDBJ databases">
        <authorList>
            <person name="Sun Q."/>
            <person name="Kim S."/>
        </authorList>
    </citation>
    <scope>NUCLEOTIDE SEQUENCE</scope>
    <source>
        <strain evidence="5">KCTC 42249</strain>
    </source>
</reference>
<evidence type="ECO:0000256" key="3">
    <source>
        <dbReference type="ARBA" id="ARBA00022553"/>
    </source>
</evidence>
<dbReference type="PANTHER" id="PTHR45527:SF1">
    <property type="entry name" value="FATTY ACID SYNTHASE"/>
    <property type="match status" value="1"/>
</dbReference>
<dbReference type="Pfam" id="PF00975">
    <property type="entry name" value="Thioesterase"/>
    <property type="match status" value="1"/>
</dbReference>
<dbReference type="CDD" id="cd19531">
    <property type="entry name" value="LCL_NRPS-like"/>
    <property type="match status" value="1"/>
</dbReference>
<dbReference type="FunFam" id="1.10.1200.10:FF:000016">
    <property type="entry name" value="Non-ribosomal peptide synthase"/>
    <property type="match status" value="1"/>
</dbReference>
<keyword evidence="6" id="KW-1185">Reference proteome</keyword>
<dbReference type="EMBL" id="BMZQ01000004">
    <property type="protein sequence ID" value="GHD21913.1"/>
    <property type="molecule type" value="Genomic_DNA"/>
</dbReference>
<dbReference type="PROSITE" id="PS00012">
    <property type="entry name" value="PHOSPHOPANTETHEINE"/>
    <property type="match status" value="1"/>
</dbReference>
<dbReference type="GO" id="GO:0072330">
    <property type="term" value="P:monocarboxylic acid biosynthetic process"/>
    <property type="evidence" value="ECO:0007669"/>
    <property type="project" value="UniProtKB-ARBA"/>
</dbReference>
<dbReference type="SMART" id="SM00823">
    <property type="entry name" value="PKS_PP"/>
    <property type="match status" value="1"/>
</dbReference>
<dbReference type="GO" id="GO:0047527">
    <property type="term" value="F:2,3-dihydroxybenzoate-serine ligase activity"/>
    <property type="evidence" value="ECO:0007669"/>
    <property type="project" value="TreeGrafter"/>
</dbReference>
<dbReference type="InterPro" id="IPR009081">
    <property type="entry name" value="PP-bd_ACP"/>
</dbReference>
<name>A0A8J3GLI4_9HYPH</name>
<dbReference type="Gene3D" id="3.30.559.10">
    <property type="entry name" value="Chloramphenicol acetyltransferase-like domain"/>
    <property type="match status" value="1"/>
</dbReference>
<dbReference type="RefSeq" id="WP_189506607.1">
    <property type="nucleotide sequence ID" value="NZ_BMZQ01000004.1"/>
</dbReference>
<evidence type="ECO:0000259" key="4">
    <source>
        <dbReference type="PROSITE" id="PS50075"/>
    </source>
</evidence>
<evidence type="ECO:0000313" key="5">
    <source>
        <dbReference type="EMBL" id="GHD21913.1"/>
    </source>
</evidence>
<dbReference type="Gene3D" id="1.10.1200.10">
    <property type="entry name" value="ACP-like"/>
    <property type="match status" value="1"/>
</dbReference>
<sequence length="920" mass="101965">MNQHSLGARPLPLPSVVDRFPCTQSQQRFWLLEQMAPGNTSANVALCWELRGSFQAETIEKAFRQVNDRHEILRTRFVEEDSVPLQEVVDHCDFKLSVVDLRTVPTDQLEKRVASISKEEARISFDLSRACLLRATLLQLAADRAYLLITVHHLCFDGMSIRVLGREIGEILDAADNNRAPELPELALQYGDFALWEEAHRQSADFETERSYWRDRLADAPYFELPTDKPRDLARSHAGAAVSMLLSKDTSNRIDALSRSEGVSVFSLSAAILAAVLHRWTGKTDIAIGTQIAGRDETDLETLLGVFINNIVLRFAVEPDAGFQSHLAAANGIVRDALVHQHMPFNTLVEMLNPPRDPARTPLFSVNMIVQRAFMEDHRYKHFEMLGRPSSTPGALFDLNFMMIGRPDGWRATIEYNPDLFDATTADRLLADWTGAIETLTAHPARAIAALPITFPAAATAVDQPGPATIEALLLEHAAVAAVKAVDPSNGAYRLLVVPDPSCTQPLETLPTTLLDHLSKTAPALSRPISISLVMQLPGDVGKSLQARPAKGDAETATNAHHDALEAVVSELWRELLGLSDVDRTANFFDLGGHSLLAVRLIAKLRERLNVKLTTTALYRAPTIEKLTAELAAFAPINAVIPEEDTRIHDINPDAPGIPIISINNYSTIYAISKHFSTPRRCISVRLVDPDAPFEPDNKSFEQIADAYVELVKRVQPRGPYALFGVCVHGNIALEIARRLIAGGDEVAGLFIKDVWAPAYSAHVRDNRKIRLLNKVHDGLLRLRRWRRGELSMFDVLRYYPIIRSRRLFLVMERFFGNTLEMETRLLSTTSQGAFVSYLAAARNRYMPETYPGDVVMFKTNESPAGRDFDKSLGWKAVVSGRFDIAELEEIVVSRGVEIGTAEAAARIEATLQQAEGGGA</sequence>
<protein>
    <recommendedName>
        <fullName evidence="4">Carrier domain-containing protein</fullName>
    </recommendedName>
</protein>
<gene>
    <name evidence="5" type="ORF">GCM10016234_35690</name>
</gene>
<dbReference type="InterPro" id="IPR001242">
    <property type="entry name" value="Condensation_dom"/>
</dbReference>
<dbReference type="GO" id="GO:0005829">
    <property type="term" value="C:cytosol"/>
    <property type="evidence" value="ECO:0007669"/>
    <property type="project" value="TreeGrafter"/>
</dbReference>
<dbReference type="InterPro" id="IPR020806">
    <property type="entry name" value="PKS_PP-bd"/>
</dbReference>
<dbReference type="SUPFAM" id="SSF47336">
    <property type="entry name" value="ACP-like"/>
    <property type="match status" value="1"/>
</dbReference>
<dbReference type="InterPro" id="IPR023213">
    <property type="entry name" value="CAT-like_dom_sf"/>
</dbReference>
<dbReference type="GO" id="GO:0031177">
    <property type="term" value="F:phosphopantetheine binding"/>
    <property type="evidence" value="ECO:0007669"/>
    <property type="project" value="InterPro"/>
</dbReference>
<dbReference type="SUPFAM" id="SSF52777">
    <property type="entry name" value="CoA-dependent acyltransferases"/>
    <property type="match status" value="2"/>
</dbReference>
<dbReference type="Pfam" id="PF00550">
    <property type="entry name" value="PP-binding"/>
    <property type="match status" value="1"/>
</dbReference>
<dbReference type="InterPro" id="IPR001031">
    <property type="entry name" value="Thioesterase"/>
</dbReference>
<proteinExistence type="predicted"/>
<evidence type="ECO:0000256" key="2">
    <source>
        <dbReference type="ARBA" id="ARBA00022450"/>
    </source>
</evidence>
<feature type="domain" description="Carrier" evidence="4">
    <location>
        <begin position="560"/>
        <end position="635"/>
    </location>
</feature>
<dbReference type="InterPro" id="IPR036736">
    <property type="entry name" value="ACP-like_sf"/>
</dbReference>
<comment type="caution">
    <text evidence="5">The sequence shown here is derived from an EMBL/GenBank/DDBJ whole genome shotgun (WGS) entry which is preliminary data.</text>
</comment>
<reference evidence="5" key="1">
    <citation type="journal article" date="2014" name="Int. J. Syst. Evol. Microbiol.">
        <title>Complete genome sequence of Corynebacterium casei LMG S-19264T (=DSM 44701T), isolated from a smear-ripened cheese.</title>
        <authorList>
            <consortium name="US DOE Joint Genome Institute (JGI-PGF)"/>
            <person name="Walter F."/>
            <person name="Albersmeier A."/>
            <person name="Kalinowski J."/>
            <person name="Ruckert C."/>
        </authorList>
    </citation>
    <scope>NUCLEOTIDE SEQUENCE</scope>
    <source>
        <strain evidence="5">KCTC 42249</strain>
    </source>
</reference>
<evidence type="ECO:0000313" key="6">
    <source>
        <dbReference type="Proteomes" id="UP000630142"/>
    </source>
</evidence>
<dbReference type="Pfam" id="PF00668">
    <property type="entry name" value="Condensation"/>
    <property type="match status" value="1"/>
</dbReference>
<dbReference type="GO" id="GO:0009366">
    <property type="term" value="C:enterobactin synthetase complex"/>
    <property type="evidence" value="ECO:0007669"/>
    <property type="project" value="TreeGrafter"/>
</dbReference>
<keyword evidence="3" id="KW-0597">Phosphoprotein</keyword>
<keyword evidence="2" id="KW-0596">Phosphopantetheine</keyword>
<dbReference type="Gene3D" id="3.40.50.1820">
    <property type="entry name" value="alpha/beta hydrolase"/>
    <property type="match status" value="1"/>
</dbReference>
<dbReference type="AlphaFoldDB" id="A0A8J3GLI4"/>
<dbReference type="InterPro" id="IPR006162">
    <property type="entry name" value="Ppantetheine_attach_site"/>
</dbReference>
<dbReference type="InterPro" id="IPR029058">
    <property type="entry name" value="AB_hydrolase_fold"/>
</dbReference>
<dbReference type="PROSITE" id="PS50075">
    <property type="entry name" value="CARRIER"/>
    <property type="match status" value="1"/>
</dbReference>
<dbReference type="Gene3D" id="3.30.559.30">
    <property type="entry name" value="Nonribosomal peptide synthetase, condensation domain"/>
    <property type="match status" value="1"/>
</dbReference>
<dbReference type="SUPFAM" id="SSF53474">
    <property type="entry name" value="alpha/beta-Hydrolases"/>
    <property type="match status" value="1"/>
</dbReference>
<dbReference type="PANTHER" id="PTHR45527">
    <property type="entry name" value="NONRIBOSOMAL PEPTIDE SYNTHETASE"/>
    <property type="match status" value="1"/>
</dbReference>
<comment type="cofactor">
    <cofactor evidence="1">
        <name>pantetheine 4'-phosphate</name>
        <dbReference type="ChEBI" id="CHEBI:47942"/>
    </cofactor>
</comment>
<dbReference type="Proteomes" id="UP000630142">
    <property type="component" value="Unassembled WGS sequence"/>
</dbReference>
<organism evidence="5 6">
    <name type="scientific">Tianweitania populi</name>
    <dbReference type="NCBI Taxonomy" id="1607949"/>
    <lineage>
        <taxon>Bacteria</taxon>
        <taxon>Pseudomonadati</taxon>
        <taxon>Pseudomonadota</taxon>
        <taxon>Alphaproteobacteria</taxon>
        <taxon>Hyphomicrobiales</taxon>
        <taxon>Phyllobacteriaceae</taxon>
        <taxon>Tianweitania</taxon>
    </lineage>
</organism>
<accession>A0A8J3GLI4</accession>
<dbReference type="GO" id="GO:0009239">
    <property type="term" value="P:enterobactin biosynthetic process"/>
    <property type="evidence" value="ECO:0007669"/>
    <property type="project" value="TreeGrafter"/>
</dbReference>